<dbReference type="GO" id="GO:0003700">
    <property type="term" value="F:DNA-binding transcription factor activity"/>
    <property type="evidence" value="ECO:0007669"/>
    <property type="project" value="InterPro"/>
</dbReference>
<evidence type="ECO:0000313" key="7">
    <source>
        <dbReference type="EMBL" id="SMF29784.1"/>
    </source>
</evidence>
<dbReference type="GO" id="GO:0000976">
    <property type="term" value="F:transcription cis-regulatory region binding"/>
    <property type="evidence" value="ECO:0007669"/>
    <property type="project" value="TreeGrafter"/>
</dbReference>
<dbReference type="AlphaFoldDB" id="A0A1X7E9R3"/>
<dbReference type="Pfam" id="PF03466">
    <property type="entry name" value="LysR_substrate"/>
    <property type="match status" value="1"/>
</dbReference>
<comment type="similarity">
    <text evidence="1">Belongs to the LysR transcriptional regulatory family.</text>
</comment>
<evidence type="ECO:0000256" key="2">
    <source>
        <dbReference type="ARBA" id="ARBA00023015"/>
    </source>
</evidence>
<keyword evidence="2" id="KW-0805">Transcription regulation</keyword>
<keyword evidence="4" id="KW-0804">Transcription</keyword>
<dbReference type="PROSITE" id="PS50931">
    <property type="entry name" value="HTH_LYSR"/>
    <property type="match status" value="1"/>
</dbReference>
<dbReference type="SUPFAM" id="SSF46785">
    <property type="entry name" value="Winged helix' DNA-binding domain"/>
    <property type="match status" value="1"/>
</dbReference>
<dbReference type="PANTHER" id="PTHR30126:SF39">
    <property type="entry name" value="HTH-TYPE TRANSCRIPTIONAL REGULATOR CYSL"/>
    <property type="match status" value="1"/>
</dbReference>
<organism evidence="7 8">
    <name type="scientific">Kocuria marina subsp. indica</name>
    <dbReference type="NCBI Taxonomy" id="1049583"/>
    <lineage>
        <taxon>Bacteria</taxon>
        <taxon>Bacillati</taxon>
        <taxon>Actinomycetota</taxon>
        <taxon>Actinomycetes</taxon>
        <taxon>Micrococcales</taxon>
        <taxon>Micrococcaceae</taxon>
        <taxon>Kocuria</taxon>
    </lineage>
</organism>
<dbReference type="EMBL" id="FXAC01000025">
    <property type="protein sequence ID" value="SMF29784.1"/>
    <property type="molecule type" value="Genomic_DNA"/>
</dbReference>
<accession>A0A1X7E9R3</accession>
<gene>
    <name evidence="7" type="ORF">SAMN06296028_1256</name>
</gene>
<feature type="compositionally biased region" description="Pro residues" evidence="5">
    <location>
        <begin position="313"/>
        <end position="322"/>
    </location>
</feature>
<reference evidence="8" key="1">
    <citation type="submission" date="2017-04" db="EMBL/GenBank/DDBJ databases">
        <authorList>
            <person name="Varghese N."/>
            <person name="Submissions S."/>
        </authorList>
    </citation>
    <scope>NUCLEOTIDE SEQUENCE [LARGE SCALE GENOMIC DNA]</scope>
    <source>
        <strain evidence="8">NIO-1021</strain>
    </source>
</reference>
<proteinExistence type="inferred from homology"/>
<dbReference type="Pfam" id="PF00126">
    <property type="entry name" value="HTH_1"/>
    <property type="match status" value="1"/>
</dbReference>
<name>A0A1X7E9R3_9MICC</name>
<dbReference type="Proteomes" id="UP000192929">
    <property type="component" value="Unassembled WGS sequence"/>
</dbReference>
<sequence length="322" mass="34994">MAEVDLSLLRVIVAVMDHHSMGATARALDMAQPNVSRAVARAERMWRLRLLDRSPIGSRPTPEGRAVAERARRVLAEYDGFTTEIEKLRLEWTQHVKVAASVTVAEYLAPTWLSRLRDSHPGLELQLFACNSAEVMRRTRRGVVDVGFVESPDPAEGLRETVVARDRLEVVVAPLHPWGQRTEPLTAAELAATPLVMREEGSGTRRTLLAALAPLVPVPPAMELSSNAAVLGAVRAGVGPAVLSALAVAAEVERENLVRVPVFGGVLDRDLRAVWRAGLDTDGAAWHLVELAAHAHRATPFSPDRTARARPADPWPGGPRSR</sequence>
<evidence type="ECO:0000256" key="4">
    <source>
        <dbReference type="ARBA" id="ARBA00023163"/>
    </source>
</evidence>
<dbReference type="Gene3D" id="3.40.190.10">
    <property type="entry name" value="Periplasmic binding protein-like II"/>
    <property type="match status" value="2"/>
</dbReference>
<dbReference type="Gene3D" id="1.10.10.10">
    <property type="entry name" value="Winged helix-like DNA-binding domain superfamily/Winged helix DNA-binding domain"/>
    <property type="match status" value="1"/>
</dbReference>
<keyword evidence="3" id="KW-0238">DNA-binding</keyword>
<feature type="region of interest" description="Disordered" evidence="5">
    <location>
        <begin position="300"/>
        <end position="322"/>
    </location>
</feature>
<dbReference type="InterPro" id="IPR000847">
    <property type="entry name" value="LysR_HTH_N"/>
</dbReference>
<protein>
    <submittedName>
        <fullName evidence="7">Transcriptional regulator, LysR family</fullName>
    </submittedName>
</protein>
<dbReference type="SUPFAM" id="SSF53850">
    <property type="entry name" value="Periplasmic binding protein-like II"/>
    <property type="match status" value="1"/>
</dbReference>
<feature type="domain" description="HTH lysR-type" evidence="6">
    <location>
        <begin position="4"/>
        <end position="61"/>
    </location>
</feature>
<evidence type="ECO:0000256" key="5">
    <source>
        <dbReference type="SAM" id="MobiDB-lite"/>
    </source>
</evidence>
<dbReference type="InterPro" id="IPR036390">
    <property type="entry name" value="WH_DNA-bd_sf"/>
</dbReference>
<keyword evidence="8" id="KW-1185">Reference proteome</keyword>
<dbReference type="InterPro" id="IPR005119">
    <property type="entry name" value="LysR_subst-bd"/>
</dbReference>
<dbReference type="InterPro" id="IPR036388">
    <property type="entry name" value="WH-like_DNA-bd_sf"/>
</dbReference>
<evidence type="ECO:0000256" key="3">
    <source>
        <dbReference type="ARBA" id="ARBA00023125"/>
    </source>
</evidence>
<evidence type="ECO:0000313" key="8">
    <source>
        <dbReference type="Proteomes" id="UP000192929"/>
    </source>
</evidence>
<evidence type="ECO:0000256" key="1">
    <source>
        <dbReference type="ARBA" id="ARBA00009437"/>
    </source>
</evidence>
<dbReference type="PANTHER" id="PTHR30126">
    <property type="entry name" value="HTH-TYPE TRANSCRIPTIONAL REGULATOR"/>
    <property type="match status" value="1"/>
</dbReference>
<dbReference type="RefSeq" id="WP_159450057.1">
    <property type="nucleotide sequence ID" value="NZ_FXAC01000025.1"/>
</dbReference>
<evidence type="ECO:0000259" key="6">
    <source>
        <dbReference type="PROSITE" id="PS50931"/>
    </source>
</evidence>